<reference evidence="2 3" key="1">
    <citation type="submission" date="2020-08" db="EMBL/GenBank/DDBJ databases">
        <title>Genomic Encyclopedia of Type Strains, Phase IV (KMG-IV): sequencing the most valuable type-strain genomes for metagenomic binning, comparative biology and taxonomic classification.</title>
        <authorList>
            <person name="Goeker M."/>
        </authorList>
    </citation>
    <scope>NUCLEOTIDE SEQUENCE [LARGE SCALE GENOMIC DNA]</scope>
    <source>
        <strain evidence="2 3">DSM 26287</strain>
    </source>
</reference>
<feature type="domain" description="Uracil-DNA glycosylase-like" evidence="1">
    <location>
        <begin position="25"/>
        <end position="181"/>
    </location>
</feature>
<dbReference type="SUPFAM" id="SSF52141">
    <property type="entry name" value="Uracil-DNA glycosylase-like"/>
    <property type="match status" value="1"/>
</dbReference>
<dbReference type="SMART" id="SM00986">
    <property type="entry name" value="UDG"/>
    <property type="match status" value="1"/>
</dbReference>
<dbReference type="PANTHER" id="PTHR42160:SF1">
    <property type="entry name" value="URACIL-DNA GLYCOSYLASE SUPERFAMILY PROTEIN"/>
    <property type="match status" value="1"/>
</dbReference>
<name>A0A7X0NID5_9GAMM</name>
<evidence type="ECO:0000259" key="1">
    <source>
        <dbReference type="SMART" id="SM00986"/>
    </source>
</evidence>
<protein>
    <submittedName>
        <fullName evidence="2">Uracil-DNA glycosylase</fullName>
    </submittedName>
</protein>
<accession>A0A7X0NID5</accession>
<gene>
    <name evidence="2" type="ORF">HNQ55_002503</name>
</gene>
<evidence type="ECO:0000313" key="2">
    <source>
        <dbReference type="EMBL" id="MBB6543979.1"/>
    </source>
</evidence>
<keyword evidence="3" id="KW-1185">Reference proteome</keyword>
<proteinExistence type="predicted"/>
<dbReference type="SMART" id="SM00987">
    <property type="entry name" value="UreE_C"/>
    <property type="match status" value="1"/>
</dbReference>
<dbReference type="InterPro" id="IPR005122">
    <property type="entry name" value="Uracil-DNA_glycosylase-like"/>
</dbReference>
<dbReference type="InterPro" id="IPR036895">
    <property type="entry name" value="Uracil-DNA_glycosylase-like_sf"/>
</dbReference>
<dbReference type="Proteomes" id="UP000537141">
    <property type="component" value="Unassembled WGS sequence"/>
</dbReference>
<dbReference type="InterPro" id="IPR047124">
    <property type="entry name" value="HI_0220.2"/>
</dbReference>
<comment type="caution">
    <text evidence="2">The sequence shown here is derived from an EMBL/GenBank/DDBJ whole genome shotgun (WGS) entry which is preliminary data.</text>
</comment>
<dbReference type="Pfam" id="PF03167">
    <property type="entry name" value="UDG"/>
    <property type="match status" value="1"/>
</dbReference>
<dbReference type="AlphaFoldDB" id="A0A7X0NID5"/>
<organism evidence="2 3">
    <name type="scientific">Thalassotalea piscium</name>
    <dbReference type="NCBI Taxonomy" id="1230533"/>
    <lineage>
        <taxon>Bacteria</taxon>
        <taxon>Pseudomonadati</taxon>
        <taxon>Pseudomonadota</taxon>
        <taxon>Gammaproteobacteria</taxon>
        <taxon>Alteromonadales</taxon>
        <taxon>Colwelliaceae</taxon>
        <taxon>Thalassotalea</taxon>
    </lineage>
</organism>
<dbReference type="EMBL" id="JACHHU010000022">
    <property type="protein sequence ID" value="MBB6543979.1"/>
    <property type="molecule type" value="Genomic_DNA"/>
</dbReference>
<dbReference type="Gene3D" id="3.40.470.10">
    <property type="entry name" value="Uracil-DNA glycosylase-like domain"/>
    <property type="match status" value="1"/>
</dbReference>
<dbReference type="RefSeq" id="WP_184424750.1">
    <property type="nucleotide sequence ID" value="NZ_AP027362.1"/>
</dbReference>
<dbReference type="CDD" id="cd10033">
    <property type="entry name" value="UDG_like"/>
    <property type="match status" value="1"/>
</dbReference>
<sequence>MENLLKEIRLCTLCKDILPCEPKPILQASGHSKILIVGQAPGIITHEKGIPFDDKSGERLRLWLGVDKKQFYDPSLFAILPMSFCYPGKGKSGDLPPIATCADTWRNKLLTKLSNVALTVILGKYAINWHLNSKAPITELSAQWERLLENNQIVLPHPSPRNNIWLKKNSWFEQNVIPVLQTKVQLILSNNA</sequence>
<dbReference type="PANTHER" id="PTHR42160">
    <property type="entry name" value="URACIL-DNA GLYCOSYLASE SUPERFAMILY PROTEIN"/>
    <property type="match status" value="1"/>
</dbReference>
<evidence type="ECO:0000313" key="3">
    <source>
        <dbReference type="Proteomes" id="UP000537141"/>
    </source>
</evidence>